<evidence type="ECO:0000256" key="2">
    <source>
        <dbReference type="ARBA" id="ARBA00022490"/>
    </source>
</evidence>
<evidence type="ECO:0000256" key="1">
    <source>
        <dbReference type="ARBA" id="ARBA00004496"/>
    </source>
</evidence>
<dbReference type="PROSITE" id="PS50144">
    <property type="entry name" value="MATH"/>
    <property type="match status" value="1"/>
</dbReference>
<dbReference type="EMBL" id="CACRXK020000249">
    <property type="protein sequence ID" value="CAB3980005.1"/>
    <property type="molecule type" value="Genomic_DNA"/>
</dbReference>
<comment type="subcellular location">
    <subcellularLocation>
        <location evidence="1">Cytoplasm</location>
    </subcellularLocation>
</comment>
<dbReference type="GO" id="GO:0042981">
    <property type="term" value="P:regulation of apoptotic process"/>
    <property type="evidence" value="ECO:0007669"/>
    <property type="project" value="InterPro"/>
</dbReference>
<dbReference type="GO" id="GO:0031625">
    <property type="term" value="F:ubiquitin protein ligase binding"/>
    <property type="evidence" value="ECO:0007669"/>
    <property type="project" value="TreeGrafter"/>
</dbReference>
<dbReference type="OrthoDB" id="5574452at2759"/>
<dbReference type="GO" id="GO:0005737">
    <property type="term" value="C:cytoplasm"/>
    <property type="evidence" value="ECO:0007669"/>
    <property type="project" value="UniProtKB-SubCell"/>
</dbReference>
<dbReference type="GO" id="GO:0008270">
    <property type="term" value="F:zinc ion binding"/>
    <property type="evidence" value="ECO:0007669"/>
    <property type="project" value="UniProtKB-KW"/>
</dbReference>
<evidence type="ECO:0000256" key="4">
    <source>
        <dbReference type="ARBA" id="ARBA00022737"/>
    </source>
</evidence>
<evidence type="ECO:0000256" key="6">
    <source>
        <dbReference type="ARBA" id="ARBA00022833"/>
    </source>
</evidence>
<dbReference type="PANTHER" id="PTHR10131:SF94">
    <property type="entry name" value="TNF RECEPTOR-ASSOCIATED FACTOR 4"/>
    <property type="match status" value="1"/>
</dbReference>
<keyword evidence="8" id="KW-0675">Receptor</keyword>
<evidence type="ECO:0000313" key="9">
    <source>
        <dbReference type="Proteomes" id="UP001152795"/>
    </source>
</evidence>
<dbReference type="PROSITE" id="PS00518">
    <property type="entry name" value="ZF_RING_1"/>
    <property type="match status" value="1"/>
</dbReference>
<dbReference type="SUPFAM" id="SSF57850">
    <property type="entry name" value="RING/U-box"/>
    <property type="match status" value="1"/>
</dbReference>
<dbReference type="GO" id="GO:0007165">
    <property type="term" value="P:signal transduction"/>
    <property type="evidence" value="ECO:0007669"/>
    <property type="project" value="InterPro"/>
</dbReference>
<dbReference type="InterPro" id="IPR049342">
    <property type="entry name" value="TRAF1-6_MATH_dom"/>
</dbReference>
<dbReference type="InterPro" id="IPR001293">
    <property type="entry name" value="Znf_TRAF"/>
</dbReference>
<protein>
    <submittedName>
        <fullName evidence="8">TNF receptor-associated factor 4</fullName>
    </submittedName>
</protein>
<dbReference type="GO" id="GO:0005164">
    <property type="term" value="F:tumor necrosis factor receptor binding"/>
    <property type="evidence" value="ECO:0007669"/>
    <property type="project" value="TreeGrafter"/>
</dbReference>
<keyword evidence="6" id="KW-0862">Zinc</keyword>
<proteinExistence type="predicted"/>
<dbReference type="GO" id="GO:0043122">
    <property type="term" value="P:regulation of canonical NF-kappaB signal transduction"/>
    <property type="evidence" value="ECO:0007669"/>
    <property type="project" value="TreeGrafter"/>
</dbReference>
<dbReference type="PIRSF" id="PIRSF015614">
    <property type="entry name" value="TRAF"/>
    <property type="match status" value="1"/>
</dbReference>
<sequence>MPGIDANFCNPVKENLLCGLCGLPLRKPVQISSCGHRFCESCLNDHFEPFRSDQELRCPADQVEVKHSQVYLDESSGKKIQSLTVFCRHCGQGCKWKGPLRKLKAHLSTCDFGVIDCSNKCGVQLMRNQLEEHVRNLCSNRYVPCATCHQDILREEHEKHSRSCTKENTSTASKLRQHIKNLGRSRHDSLSFASNSSQDLPPMRATSVPAQLNFVGRTDVPQRTAEEWHGTTAGRRRNRRTRQMSFERDFNIQETVQEEETARDLPDSPPPSQGAPLRRRADFGSQVVYMGSSNNPPPQTSTERELFTCVCGALMANEEITTHMSEECPKRLTLCQYCRKQVGHAELQEHLRDCPRFPLSCPNSCGVRQIPREDVNRHVTNDCSAILEVCPFKFAGCGHKCPRANINRHLENKTKEHLNLMCKLSVKQSKEINELQATVKHCKPFNQGQLLWKIDKFAACLETAKEISGYEIHSPPFYTDQYGYKFMIVAFPNGNGSGEGTHLSLYVRLLVGEYDSLLKWPFLGDITLTLIEQSPDASKQRHISQNFSPDPKWTSFHRPKKSSNTPGFGYPQFAAHETLRTRKYIVDDAIFIRATVELPQIIEA</sequence>
<gene>
    <name evidence="8" type="ORF">PACLA_8A065613</name>
</gene>
<keyword evidence="2" id="KW-0963">Cytoplasm</keyword>
<keyword evidence="3" id="KW-0479">Metal-binding</keyword>
<evidence type="ECO:0000256" key="7">
    <source>
        <dbReference type="SAM" id="MobiDB-lite"/>
    </source>
</evidence>
<dbReference type="FunFam" id="2.60.210.10:FF:000007">
    <property type="entry name" value="TNF receptor-associated factor"/>
    <property type="match status" value="1"/>
</dbReference>
<dbReference type="InterPro" id="IPR012227">
    <property type="entry name" value="TNF_rcpt-assoc_TRAF_met"/>
</dbReference>
<dbReference type="Gene3D" id="3.30.40.10">
    <property type="entry name" value="Zinc/RING finger domain, C3HC4 (zinc finger)"/>
    <property type="match status" value="4"/>
</dbReference>
<reference evidence="8" key="1">
    <citation type="submission" date="2020-04" db="EMBL/GenBank/DDBJ databases">
        <authorList>
            <person name="Alioto T."/>
            <person name="Alioto T."/>
            <person name="Gomez Garrido J."/>
        </authorList>
    </citation>
    <scope>NUCLEOTIDE SEQUENCE</scope>
    <source>
        <strain evidence="8">A484AB</strain>
    </source>
</reference>
<evidence type="ECO:0000313" key="8">
    <source>
        <dbReference type="EMBL" id="CAB3980005.1"/>
    </source>
</evidence>
<dbReference type="Pfam" id="PF00097">
    <property type="entry name" value="zf-C3HC4"/>
    <property type="match status" value="1"/>
</dbReference>
<dbReference type="InterPro" id="IPR013083">
    <property type="entry name" value="Znf_RING/FYVE/PHD"/>
</dbReference>
<dbReference type="SMART" id="SM00061">
    <property type="entry name" value="MATH"/>
    <property type="match status" value="1"/>
</dbReference>
<dbReference type="PANTHER" id="PTHR10131">
    <property type="entry name" value="TNF RECEPTOR ASSOCIATED FACTOR"/>
    <property type="match status" value="1"/>
</dbReference>
<dbReference type="InterPro" id="IPR008974">
    <property type="entry name" value="TRAF-like"/>
</dbReference>
<dbReference type="SUPFAM" id="SSF49599">
    <property type="entry name" value="TRAF domain-like"/>
    <property type="match status" value="3"/>
</dbReference>
<dbReference type="PROSITE" id="PS50089">
    <property type="entry name" value="ZF_RING_2"/>
    <property type="match status" value="1"/>
</dbReference>
<dbReference type="InterPro" id="IPR018957">
    <property type="entry name" value="Znf_C3HC4_RING-type"/>
</dbReference>
<evidence type="ECO:0000256" key="5">
    <source>
        <dbReference type="ARBA" id="ARBA00022771"/>
    </source>
</evidence>
<dbReference type="AlphaFoldDB" id="A0A7D9HCC0"/>
<keyword evidence="9" id="KW-1185">Reference proteome</keyword>
<keyword evidence="4" id="KW-0677">Repeat</keyword>
<dbReference type="Proteomes" id="UP001152795">
    <property type="component" value="Unassembled WGS sequence"/>
</dbReference>
<dbReference type="Gene3D" id="2.60.210.10">
    <property type="entry name" value="Apoptosis, Tumor Necrosis Factor Receptor Associated Protein 2, Chain A"/>
    <property type="match status" value="1"/>
</dbReference>
<dbReference type="Pfam" id="PF21355">
    <property type="entry name" value="TRAF-mep_MATH"/>
    <property type="match status" value="1"/>
</dbReference>
<dbReference type="InterPro" id="IPR001841">
    <property type="entry name" value="Znf_RING"/>
</dbReference>
<evidence type="ECO:0000256" key="3">
    <source>
        <dbReference type="ARBA" id="ARBA00022723"/>
    </source>
</evidence>
<dbReference type="Pfam" id="PF02176">
    <property type="entry name" value="zf-TRAF"/>
    <property type="match status" value="2"/>
</dbReference>
<name>A0A7D9HCC0_PARCT</name>
<dbReference type="PROSITE" id="PS50145">
    <property type="entry name" value="ZF_TRAF"/>
    <property type="match status" value="2"/>
</dbReference>
<dbReference type="FunFam" id="3.30.40.10:FF:000121">
    <property type="entry name" value="TNF receptor-associated factor"/>
    <property type="match status" value="1"/>
</dbReference>
<dbReference type="InterPro" id="IPR017907">
    <property type="entry name" value="Znf_RING_CS"/>
</dbReference>
<feature type="region of interest" description="Disordered" evidence="7">
    <location>
        <begin position="227"/>
        <end position="278"/>
    </location>
</feature>
<accession>A0A7D9HCC0</accession>
<comment type="caution">
    <text evidence="8">The sequence shown here is derived from an EMBL/GenBank/DDBJ whole genome shotgun (WGS) entry which is preliminary data.</text>
</comment>
<keyword evidence="5" id="KW-0863">Zinc-finger</keyword>
<dbReference type="InterPro" id="IPR002083">
    <property type="entry name" value="MATH/TRAF_dom"/>
</dbReference>
<organism evidence="8 9">
    <name type="scientific">Paramuricea clavata</name>
    <name type="common">Red gorgonian</name>
    <name type="synonym">Violescent sea-whip</name>
    <dbReference type="NCBI Taxonomy" id="317549"/>
    <lineage>
        <taxon>Eukaryota</taxon>
        <taxon>Metazoa</taxon>
        <taxon>Cnidaria</taxon>
        <taxon>Anthozoa</taxon>
        <taxon>Octocorallia</taxon>
        <taxon>Malacalcyonacea</taxon>
        <taxon>Plexauridae</taxon>
        <taxon>Paramuricea</taxon>
    </lineage>
</organism>